<dbReference type="GeneID" id="97557195"/>
<evidence type="ECO:0000256" key="2">
    <source>
        <dbReference type="ARBA" id="ARBA00006739"/>
    </source>
</evidence>
<comment type="pathway">
    <text evidence="1">Cell wall biogenesis; cell wall polysaccharide biosynthesis.</text>
</comment>
<dbReference type="OrthoDB" id="8936324at2"/>
<dbReference type="Gene3D" id="3.90.550.10">
    <property type="entry name" value="Spore Coat Polysaccharide Biosynthesis Protein SpsA, Chain A"/>
    <property type="match status" value="1"/>
</dbReference>
<feature type="domain" description="Glycosyltransferase 2-like" evidence="5">
    <location>
        <begin position="6"/>
        <end position="130"/>
    </location>
</feature>
<evidence type="ECO:0000256" key="4">
    <source>
        <dbReference type="ARBA" id="ARBA00022679"/>
    </source>
</evidence>
<dbReference type="RefSeq" id="WP_063478837.1">
    <property type="nucleotide sequence ID" value="NZ_CP147845.1"/>
</dbReference>
<dbReference type="CDD" id="cd04186">
    <property type="entry name" value="GT_2_like_c"/>
    <property type="match status" value="1"/>
</dbReference>
<keyword evidence="3" id="KW-0328">Glycosyltransferase</keyword>
<dbReference type="AlphaFoldDB" id="A0A163KNW2"/>
<sequence>MSGLTSIIIPTFNGLHLLRTCVDHIRAYTEVPYEIIVVDNGSRDGTGEYCLREKLLLISLPDNTGFPVACNRGLRMASGDQLLLLNNDVFVSPRWLTLLLEALYSREEIGIVGPVTNYASGIQQVKAGYTDITGYIHEAERWNVTNPGRWQEVNRIVGLCYLFKRTVMNRVGLLDEMFSPGHYEDDDYCYRARLGGFKLLVAGNVLVHHEGSASFRNRFPGGFQDLIERNRKRFVEKWNVDPLQFIEERGDAS</sequence>
<gene>
    <name evidence="6" type="ORF">AWU65_16375</name>
</gene>
<evidence type="ECO:0000313" key="6">
    <source>
        <dbReference type="EMBL" id="KZS47390.1"/>
    </source>
</evidence>
<organism evidence="6 7">
    <name type="scientific">Paenibacillus glucanolyticus</name>
    <dbReference type="NCBI Taxonomy" id="59843"/>
    <lineage>
        <taxon>Bacteria</taxon>
        <taxon>Bacillati</taxon>
        <taxon>Bacillota</taxon>
        <taxon>Bacilli</taxon>
        <taxon>Bacillales</taxon>
        <taxon>Paenibacillaceae</taxon>
        <taxon>Paenibacillus</taxon>
    </lineage>
</organism>
<dbReference type="PANTHER" id="PTHR43179:SF12">
    <property type="entry name" value="GALACTOFURANOSYLTRANSFERASE GLFT2"/>
    <property type="match status" value="1"/>
</dbReference>
<dbReference type="STRING" id="59843.A3958_15755"/>
<dbReference type="InterPro" id="IPR029044">
    <property type="entry name" value="Nucleotide-diphossugar_trans"/>
</dbReference>
<comment type="similarity">
    <text evidence="2">Belongs to the glycosyltransferase 2 family.</text>
</comment>
<dbReference type="GO" id="GO:0016757">
    <property type="term" value="F:glycosyltransferase activity"/>
    <property type="evidence" value="ECO:0007669"/>
    <property type="project" value="UniProtKB-KW"/>
</dbReference>
<name>A0A163KNW2_9BACL</name>
<evidence type="ECO:0000256" key="3">
    <source>
        <dbReference type="ARBA" id="ARBA00022676"/>
    </source>
</evidence>
<accession>A0A163KNW2</accession>
<comment type="caution">
    <text evidence="6">The sequence shown here is derived from an EMBL/GenBank/DDBJ whole genome shotgun (WGS) entry which is preliminary data.</text>
</comment>
<proteinExistence type="inferred from homology"/>
<evidence type="ECO:0000313" key="7">
    <source>
        <dbReference type="Proteomes" id="UP000076796"/>
    </source>
</evidence>
<reference evidence="6" key="1">
    <citation type="journal article" date="2016" name="Genome Announc.">
        <title>Draft genomes of two strains of Paenibacillus glucanolyticus with capability to degrade lignocellulose.</title>
        <authorList>
            <person name="Mathews S.L."/>
            <person name="Pawlak J."/>
            <person name="Grunden A.M."/>
        </authorList>
    </citation>
    <scope>NUCLEOTIDE SEQUENCE [LARGE SCALE GENOMIC DNA]</scope>
    <source>
        <strain evidence="6">SLM1</strain>
    </source>
</reference>
<evidence type="ECO:0000259" key="5">
    <source>
        <dbReference type="Pfam" id="PF00535"/>
    </source>
</evidence>
<dbReference type="PANTHER" id="PTHR43179">
    <property type="entry name" value="RHAMNOSYLTRANSFERASE WBBL"/>
    <property type="match status" value="1"/>
</dbReference>
<dbReference type="SUPFAM" id="SSF53448">
    <property type="entry name" value="Nucleotide-diphospho-sugar transferases"/>
    <property type="match status" value="1"/>
</dbReference>
<protein>
    <submittedName>
        <fullName evidence="6">Glycosyl transferase family 2</fullName>
    </submittedName>
</protein>
<keyword evidence="4 6" id="KW-0808">Transferase</keyword>
<keyword evidence="7" id="KW-1185">Reference proteome</keyword>
<evidence type="ECO:0000256" key="1">
    <source>
        <dbReference type="ARBA" id="ARBA00004776"/>
    </source>
</evidence>
<dbReference type="InterPro" id="IPR001173">
    <property type="entry name" value="Glyco_trans_2-like"/>
</dbReference>
<dbReference type="Proteomes" id="UP000076796">
    <property type="component" value="Unassembled WGS sequence"/>
</dbReference>
<dbReference type="Pfam" id="PF00535">
    <property type="entry name" value="Glycos_transf_2"/>
    <property type="match status" value="1"/>
</dbReference>
<dbReference type="EMBL" id="LWMH01000001">
    <property type="protein sequence ID" value="KZS47390.1"/>
    <property type="molecule type" value="Genomic_DNA"/>
</dbReference>